<evidence type="ECO:0000313" key="2">
    <source>
        <dbReference type="EMBL" id="GFS28790.1"/>
    </source>
</evidence>
<dbReference type="Pfam" id="PF00078">
    <property type="entry name" value="RVT_1"/>
    <property type="match status" value="1"/>
</dbReference>
<keyword evidence="5" id="KW-1185">Reference proteome</keyword>
<accession>A0A7J0E1B2</accession>
<dbReference type="InterPro" id="IPR000477">
    <property type="entry name" value="RT_dom"/>
</dbReference>
<dbReference type="OrthoDB" id="1725738at2759"/>
<gene>
    <name evidence="2" type="ORF">Acr_00g0003970</name>
    <name evidence="3" type="ORF">Acr_00g0004020</name>
    <name evidence="4" type="ORF">Acr_00g0104630</name>
</gene>
<evidence type="ECO:0000313" key="4">
    <source>
        <dbReference type="EMBL" id="GFS46933.1"/>
    </source>
</evidence>
<sequence length="319" mass="35633">MIHKKGGRIRTYGRPVPDLLGWVAGLAPLVASVPETDALRYPARNLVSPTPLLVVPLPIGGSLECQNQAVVFLGLSNQPMPIPPLMTPRGVDFLSEGKRNYLFHILPVSKAVDAAAVPNMSLLRPQTASRKNWNWLSSRLPRLLRYMRNRPNIFSIEIPIKDKFYQGQDLKENMNFPEFQLGEARTESFLFDAPGVLSAWAATFFSAESLDGRVINWRGCFHSASIDDRDGNNYRSLGKGIPQGSPLSPVLMNIYLHNLDERRFFLRTTAPTMRYARYADDLLIALLPGSAGTADCILPKVVEFAGRQRVTPRFPAFEL</sequence>
<dbReference type="AlphaFoldDB" id="A0A7J0E1B2"/>
<comment type="caution">
    <text evidence="4">The sequence shown here is derived from an EMBL/GenBank/DDBJ whole genome shotgun (WGS) entry which is preliminary data.</text>
</comment>
<evidence type="ECO:0000259" key="1">
    <source>
        <dbReference type="PROSITE" id="PS50878"/>
    </source>
</evidence>
<reference evidence="4" key="2">
    <citation type="submission" date="2020-08" db="EMBL/GenBank/DDBJ databases">
        <title>De Novo Assembly of kiwifruit Actinidia rufa.</title>
        <authorList>
            <person name="Sugita-Konishi S."/>
            <person name="Sato K."/>
            <person name="Mori E."/>
            <person name="Abe Y."/>
            <person name="Kisaki G."/>
            <person name="Hamano K."/>
            <person name="Suezawa K."/>
            <person name="Otani M."/>
            <person name="Fukuda T."/>
            <person name="Manabe T."/>
            <person name="Gomi K."/>
            <person name="Tabuchi M."/>
            <person name="Akimitsu K."/>
            <person name="Kataoka I."/>
        </authorList>
    </citation>
    <scope>NUCLEOTIDE SEQUENCE</scope>
    <source>
        <strain evidence="5">cv. Fuchu</strain>
        <strain evidence="4">Fuchu</strain>
    </source>
</reference>
<protein>
    <recommendedName>
        <fullName evidence="1">Reverse transcriptase domain-containing protein</fullName>
    </recommendedName>
</protein>
<dbReference type="EMBL" id="BJWL01000053">
    <property type="protein sequence ID" value="GFS28795.1"/>
    <property type="molecule type" value="Genomic_DNA"/>
</dbReference>
<dbReference type="EMBL" id="BJWL01000492">
    <property type="protein sequence ID" value="GFS46933.1"/>
    <property type="molecule type" value="Genomic_DNA"/>
</dbReference>
<dbReference type="EMBL" id="BJWL01000053">
    <property type="protein sequence ID" value="GFS28790.1"/>
    <property type="molecule type" value="Genomic_DNA"/>
</dbReference>
<evidence type="ECO:0000313" key="3">
    <source>
        <dbReference type="EMBL" id="GFS28795.1"/>
    </source>
</evidence>
<name>A0A7J0E1B2_9ERIC</name>
<dbReference type="Proteomes" id="UP000585474">
    <property type="component" value="Unassembled WGS sequence"/>
</dbReference>
<dbReference type="InterPro" id="IPR043502">
    <property type="entry name" value="DNA/RNA_pol_sf"/>
</dbReference>
<reference evidence="5" key="1">
    <citation type="submission" date="2019-07" db="EMBL/GenBank/DDBJ databases">
        <title>De Novo Assembly of kiwifruit Actinidia rufa.</title>
        <authorList>
            <person name="Sugita-Konishi S."/>
            <person name="Sato K."/>
            <person name="Mori E."/>
            <person name="Abe Y."/>
            <person name="Kisaki G."/>
            <person name="Hamano K."/>
            <person name="Suezawa K."/>
            <person name="Otani M."/>
            <person name="Fukuda T."/>
            <person name="Manabe T."/>
            <person name="Gomi K."/>
            <person name="Tabuchi M."/>
            <person name="Akimitsu K."/>
            <person name="Kataoka I."/>
        </authorList>
    </citation>
    <scope>NUCLEOTIDE SEQUENCE [LARGE SCALE GENOMIC DNA]</scope>
    <source>
        <strain evidence="5">cv. Fuchu</strain>
    </source>
</reference>
<feature type="domain" description="Reverse transcriptase" evidence="1">
    <location>
        <begin position="1"/>
        <end position="319"/>
    </location>
</feature>
<organism evidence="4 5">
    <name type="scientific">Actinidia rufa</name>
    <dbReference type="NCBI Taxonomy" id="165716"/>
    <lineage>
        <taxon>Eukaryota</taxon>
        <taxon>Viridiplantae</taxon>
        <taxon>Streptophyta</taxon>
        <taxon>Embryophyta</taxon>
        <taxon>Tracheophyta</taxon>
        <taxon>Spermatophyta</taxon>
        <taxon>Magnoliopsida</taxon>
        <taxon>eudicotyledons</taxon>
        <taxon>Gunneridae</taxon>
        <taxon>Pentapetalae</taxon>
        <taxon>asterids</taxon>
        <taxon>Ericales</taxon>
        <taxon>Actinidiaceae</taxon>
        <taxon>Actinidia</taxon>
    </lineage>
</organism>
<dbReference type="SUPFAM" id="SSF56672">
    <property type="entry name" value="DNA/RNA polymerases"/>
    <property type="match status" value="1"/>
</dbReference>
<evidence type="ECO:0000313" key="5">
    <source>
        <dbReference type="Proteomes" id="UP000585474"/>
    </source>
</evidence>
<dbReference type="PROSITE" id="PS50878">
    <property type="entry name" value="RT_POL"/>
    <property type="match status" value="1"/>
</dbReference>
<proteinExistence type="predicted"/>